<evidence type="ECO:0000313" key="2">
    <source>
        <dbReference type="EMBL" id="MDH1321514.1"/>
    </source>
</evidence>
<organism evidence="2 3">
    <name type="scientific">Enterobacter bugandensis</name>
    <dbReference type="NCBI Taxonomy" id="881260"/>
    <lineage>
        <taxon>Bacteria</taxon>
        <taxon>Pseudomonadati</taxon>
        <taxon>Pseudomonadota</taxon>
        <taxon>Gammaproteobacteria</taxon>
        <taxon>Enterobacterales</taxon>
        <taxon>Enterobacteriaceae</taxon>
        <taxon>Enterobacter</taxon>
    </lineage>
</organism>
<dbReference type="EMBL" id="JAOCAP010000032">
    <property type="protein sequence ID" value="MDH1321514.1"/>
    <property type="molecule type" value="Genomic_DNA"/>
</dbReference>
<reference evidence="2" key="1">
    <citation type="submission" date="2022-09" db="EMBL/GenBank/DDBJ databases">
        <title>Intensive care unit water sources are persistently colonized with multi-drug resistant bacteria and are the site of extensive horizontal gene transfer of antibiotic resistance genes.</title>
        <authorList>
            <person name="Diorio-Toth L."/>
        </authorList>
    </citation>
    <scope>NUCLEOTIDE SEQUENCE</scope>
    <source>
        <strain evidence="2">GD03936</strain>
    </source>
</reference>
<dbReference type="AlphaFoldDB" id="A0AA42PVF6"/>
<dbReference type="RefSeq" id="WP_280030510.1">
    <property type="nucleotide sequence ID" value="NZ_JAOCAP010000032.1"/>
</dbReference>
<proteinExistence type="predicted"/>
<accession>A0AA42PVF6</accession>
<dbReference type="Pfam" id="PF03245">
    <property type="entry name" value="Phage_lysis"/>
    <property type="match status" value="1"/>
</dbReference>
<dbReference type="Proteomes" id="UP001158416">
    <property type="component" value="Unassembled WGS sequence"/>
</dbReference>
<name>A0AA42PVF6_9ENTR</name>
<evidence type="ECO:0000256" key="1">
    <source>
        <dbReference type="SAM" id="MobiDB-lite"/>
    </source>
</evidence>
<dbReference type="GO" id="GO:0044659">
    <property type="term" value="P:viral release from host cell by cytolysis"/>
    <property type="evidence" value="ECO:0007669"/>
    <property type="project" value="InterPro"/>
</dbReference>
<feature type="region of interest" description="Disordered" evidence="1">
    <location>
        <begin position="77"/>
        <end position="96"/>
    </location>
</feature>
<comment type="caution">
    <text evidence="2">The sequence shown here is derived from an EMBL/GenBank/DDBJ whole genome shotgun (WGS) entry which is preliminary data.</text>
</comment>
<gene>
    <name evidence="2" type="ORF">N5C39_24445</name>
</gene>
<protein>
    <submittedName>
        <fullName evidence="2">Lysis protein</fullName>
    </submittedName>
</protein>
<dbReference type="InterPro" id="IPR004929">
    <property type="entry name" value="I-spanin"/>
</dbReference>
<sequence>MKHYYQSSLRWQAQLRVAEKVARQRAETIEQIQLRQQEIAAIDTRLTEELRYEENENTLLRHQLATGARRLRIAERCPPDHGGTPTGSLGNGASAEVSGDTGQDILTLRQNILRDRKKLIYLQEYIRATCH</sequence>
<evidence type="ECO:0000313" key="3">
    <source>
        <dbReference type="Proteomes" id="UP001158416"/>
    </source>
</evidence>